<gene>
    <name evidence="2" type="primary">RvY_09862-1</name>
    <name evidence="2" type="synonym">RvY_09862.1</name>
    <name evidence="2" type="ORF">RvY_09862</name>
</gene>
<name>A0A1D1VAU3_RAMVA</name>
<feature type="compositionally biased region" description="Polar residues" evidence="1">
    <location>
        <begin position="172"/>
        <end position="182"/>
    </location>
</feature>
<accession>A0A1D1VAU3</accession>
<organism evidence="2 3">
    <name type="scientific">Ramazzottius varieornatus</name>
    <name type="common">Water bear</name>
    <name type="synonym">Tardigrade</name>
    <dbReference type="NCBI Taxonomy" id="947166"/>
    <lineage>
        <taxon>Eukaryota</taxon>
        <taxon>Metazoa</taxon>
        <taxon>Ecdysozoa</taxon>
        <taxon>Tardigrada</taxon>
        <taxon>Eutardigrada</taxon>
        <taxon>Parachela</taxon>
        <taxon>Hypsibioidea</taxon>
        <taxon>Ramazzottiidae</taxon>
        <taxon>Ramazzottius</taxon>
    </lineage>
</organism>
<evidence type="ECO:0000313" key="2">
    <source>
        <dbReference type="EMBL" id="GAU98754.1"/>
    </source>
</evidence>
<comment type="caution">
    <text evidence="2">The sequence shown here is derived from an EMBL/GenBank/DDBJ whole genome shotgun (WGS) entry which is preliminary data.</text>
</comment>
<protein>
    <submittedName>
        <fullName evidence="2">Uncharacterized protein</fullName>
    </submittedName>
</protein>
<dbReference type="Proteomes" id="UP000186922">
    <property type="component" value="Unassembled WGS sequence"/>
</dbReference>
<proteinExistence type="predicted"/>
<evidence type="ECO:0000313" key="3">
    <source>
        <dbReference type="Proteomes" id="UP000186922"/>
    </source>
</evidence>
<dbReference type="AlphaFoldDB" id="A0A1D1VAU3"/>
<keyword evidence="3" id="KW-1185">Reference proteome</keyword>
<feature type="region of interest" description="Disordered" evidence="1">
    <location>
        <begin position="143"/>
        <end position="228"/>
    </location>
</feature>
<dbReference type="EMBL" id="BDGG01000005">
    <property type="protein sequence ID" value="GAU98754.1"/>
    <property type="molecule type" value="Genomic_DNA"/>
</dbReference>
<evidence type="ECO:0000256" key="1">
    <source>
        <dbReference type="SAM" id="MobiDB-lite"/>
    </source>
</evidence>
<sequence>MVGVCSGVVYWHEQAALPGPRFQQNPGILLSVVPIKHVESIGGRNLQEGKICKARSRDTYYPCILLQIHPGFEPHELWSRVIREQNFLEEMGAELARELNGSQDVPETRVDLSLPSDVESSGSNNSSFTTRRREIMLLSAMQPPKVGRGSMTDTSLEEMDTDNSDRDGRKTASPTRLSTGNNPIKRRRTKRNLDYDFSGRTSRVSADPKMPMPKIRMKPGPKPGPRVSRVALPVAKKAPPKRYMSLPPVMSVSAIPDVLMTHRGPVKTEALFKTMMDEDSWHKALKLIMQLVFSKEDIARSVPTPQRAKCHPGSKLYDQSLMSAIFALVTRYSDEKALVFPPDRSKILVGICSLKSALKKQIAEAKMLQSLKT</sequence>
<reference evidence="2 3" key="1">
    <citation type="journal article" date="2016" name="Nat. Commun.">
        <title>Extremotolerant tardigrade genome and improved radiotolerance of human cultured cells by tardigrade-unique protein.</title>
        <authorList>
            <person name="Hashimoto T."/>
            <person name="Horikawa D.D."/>
            <person name="Saito Y."/>
            <person name="Kuwahara H."/>
            <person name="Kozuka-Hata H."/>
            <person name="Shin-I T."/>
            <person name="Minakuchi Y."/>
            <person name="Ohishi K."/>
            <person name="Motoyama A."/>
            <person name="Aizu T."/>
            <person name="Enomoto A."/>
            <person name="Kondo K."/>
            <person name="Tanaka S."/>
            <person name="Hara Y."/>
            <person name="Koshikawa S."/>
            <person name="Sagara H."/>
            <person name="Miura T."/>
            <person name="Yokobori S."/>
            <person name="Miyagawa K."/>
            <person name="Suzuki Y."/>
            <person name="Kubo T."/>
            <person name="Oyama M."/>
            <person name="Kohara Y."/>
            <person name="Fujiyama A."/>
            <person name="Arakawa K."/>
            <person name="Katayama T."/>
            <person name="Toyoda A."/>
            <person name="Kunieda T."/>
        </authorList>
    </citation>
    <scope>NUCLEOTIDE SEQUENCE [LARGE SCALE GENOMIC DNA]</scope>
    <source>
        <strain evidence="2 3">YOKOZUNA-1</strain>
    </source>
</reference>